<accession>A0A9E8ZI37</accession>
<gene>
    <name evidence="2" type="ORF">OXH18_09115</name>
</gene>
<dbReference type="Proteomes" id="UP001163152">
    <property type="component" value="Chromosome"/>
</dbReference>
<reference evidence="2" key="1">
    <citation type="submission" date="2022-12" db="EMBL/GenBank/DDBJ databases">
        <title>Polyphasic identification of a Novel Hot-Spring Cyanobacterium Ocullathermofonsia sinensis gen nov. sp. nov. and Genomic Insights on its Adaptations to the Thermal Habitat.</title>
        <authorList>
            <person name="Daroch M."/>
            <person name="Tang J."/>
            <person name="Jiang Y."/>
        </authorList>
    </citation>
    <scope>NUCLEOTIDE SEQUENCE</scope>
    <source>
        <strain evidence="2">PKUAC-SCTA174</strain>
    </source>
</reference>
<evidence type="ECO:0000256" key="1">
    <source>
        <dbReference type="SAM" id="Phobius"/>
    </source>
</evidence>
<proteinExistence type="predicted"/>
<keyword evidence="1" id="KW-0812">Transmembrane</keyword>
<feature type="transmembrane region" description="Helical" evidence="1">
    <location>
        <begin position="45"/>
        <end position="64"/>
    </location>
</feature>
<organism evidence="2 3">
    <name type="scientific">Thermocoleostomius sinensis A174</name>
    <dbReference type="NCBI Taxonomy" id="2016057"/>
    <lineage>
        <taxon>Bacteria</taxon>
        <taxon>Bacillati</taxon>
        <taxon>Cyanobacteriota</taxon>
        <taxon>Cyanophyceae</taxon>
        <taxon>Oculatellales</taxon>
        <taxon>Oculatellaceae</taxon>
        <taxon>Thermocoleostomius</taxon>
    </lineage>
</organism>
<dbReference type="AlphaFoldDB" id="A0A9E8ZI37"/>
<keyword evidence="1" id="KW-0472">Membrane</keyword>
<keyword evidence="1" id="KW-1133">Transmembrane helix</keyword>
<keyword evidence="3" id="KW-1185">Reference proteome</keyword>
<evidence type="ECO:0000313" key="3">
    <source>
        <dbReference type="Proteomes" id="UP001163152"/>
    </source>
</evidence>
<dbReference type="RefSeq" id="WP_268612241.1">
    <property type="nucleotide sequence ID" value="NZ_CP113797.1"/>
</dbReference>
<name>A0A9E8ZI37_9CYAN</name>
<protein>
    <submittedName>
        <fullName evidence="2">Uncharacterized protein</fullName>
    </submittedName>
</protein>
<sequence>MTWLYTILSLVGLFLAYRVLCAVLDFYIAATNQTKRGMSVLLETIGGNLIIFLGFLAFLCVYLTQPPIKFDVWESAGWRTEVIESTNIDGILTGISQRYRDQRASATYLWNNAKALSRQAQRLSRSSQGSACSSMTSDSKDLVLQFCVQGDASRFEVTYPKPAAPALAQVSQEKTSQ</sequence>
<dbReference type="KEGG" id="tsin:OXH18_09115"/>
<dbReference type="EMBL" id="CP113797">
    <property type="protein sequence ID" value="WAL62127.1"/>
    <property type="molecule type" value="Genomic_DNA"/>
</dbReference>
<evidence type="ECO:0000313" key="2">
    <source>
        <dbReference type="EMBL" id="WAL62127.1"/>
    </source>
</evidence>